<dbReference type="Pfam" id="PF13637">
    <property type="entry name" value="Ank_4"/>
    <property type="match status" value="1"/>
</dbReference>
<dbReference type="PROSITE" id="PS50053">
    <property type="entry name" value="UBIQUITIN_2"/>
    <property type="match status" value="1"/>
</dbReference>
<dbReference type="PANTHER" id="PTHR24180">
    <property type="entry name" value="CYCLIN-DEPENDENT KINASE INHIBITOR 2C-RELATED"/>
    <property type="match status" value="1"/>
</dbReference>
<feature type="repeat" description="ANK" evidence="3">
    <location>
        <begin position="150"/>
        <end position="182"/>
    </location>
</feature>
<protein>
    <submittedName>
        <fullName evidence="5">Ank2 protein</fullName>
    </submittedName>
</protein>
<keyword evidence="1" id="KW-0677">Repeat</keyword>
<dbReference type="PRINTS" id="PR01415">
    <property type="entry name" value="ANKYRIN"/>
</dbReference>
<dbReference type="InterPro" id="IPR002110">
    <property type="entry name" value="Ankyrin_rpt"/>
</dbReference>
<accession>A0A812U0S4</accession>
<keyword evidence="2 3" id="KW-0040">ANK repeat</keyword>
<evidence type="ECO:0000313" key="5">
    <source>
        <dbReference type="EMBL" id="CAE7552015.1"/>
    </source>
</evidence>
<proteinExistence type="predicted"/>
<dbReference type="InterPro" id="IPR000626">
    <property type="entry name" value="Ubiquitin-like_dom"/>
</dbReference>
<dbReference type="OrthoDB" id="20872at2759"/>
<dbReference type="PROSITE" id="PS50088">
    <property type="entry name" value="ANK_REPEAT"/>
    <property type="match status" value="9"/>
</dbReference>
<name>A0A812U0S4_9DINO</name>
<dbReference type="Gene3D" id="1.25.40.20">
    <property type="entry name" value="Ankyrin repeat-containing domain"/>
    <property type="match status" value="5"/>
</dbReference>
<feature type="repeat" description="ANK" evidence="3">
    <location>
        <begin position="249"/>
        <end position="281"/>
    </location>
</feature>
<feature type="repeat" description="ANK" evidence="3">
    <location>
        <begin position="216"/>
        <end position="248"/>
    </location>
</feature>
<dbReference type="PROSITE" id="PS50297">
    <property type="entry name" value="ANK_REP_REGION"/>
    <property type="match status" value="8"/>
</dbReference>
<feature type="repeat" description="ANK" evidence="3">
    <location>
        <begin position="117"/>
        <end position="149"/>
    </location>
</feature>
<dbReference type="InterPro" id="IPR051637">
    <property type="entry name" value="Ank_repeat_dom-contain_49"/>
</dbReference>
<feature type="repeat" description="ANK" evidence="3">
    <location>
        <begin position="512"/>
        <end position="544"/>
    </location>
</feature>
<dbReference type="AlphaFoldDB" id="A0A812U0S4"/>
<sequence length="692" mass="74225">MWRVYLASGDLLVVHIEDLPHAVWPPSVRVLKQHLGVLCGQPRFKQRLLRDGILLEDSELLETSLDLQLVVLPFSETTQAQCRGLMQAIVNNYAQEVESILQRPQDPDLISKPGSSPEPSALHLALQLRRVDIVELLLEAWADVDKPDLRGSSPLFKAVDIHHLEVVQALLLARADADKANLRGETPLFNAATNGLAEAARLLVDAGADRNKVSCCGKSPLHMAVVRGHSAVARVLLETRADLNCRSRHGSTPLGMAAELGELETARLLLENHADTAAADKDGWTPLLLACRKGYLEMAELLLQAGANGESHASQGGWRLQSDCPDRTNKFPGRKVDVKKNLEASMPEADVEGRTPLLVACLHGHMAIAKLLVEAGATLQKAIEKSSGNVVAGNAHPEIVHMLSQAAADGCFATVRILLSAGADKEELNTFGATPLYMAALCGHGSVVQLLLEQRANPDTSTEDGSTPLRMAAAGNSDSWMSKELATKEHGDLLTTQLLLQAGADKDRADDTGCTPLLMACIRGKLEVVRALVDAGADVNQANRNGETPLVATEASLEGAEPLDEAAKVDEGLSCADSRRHAYLEIAKLLLEAGAARTKAGRMQCLLTGFHVRVRKARYPSVELLSCTSLYRCGLSVPGDSMPQLDPCRSGFDFDSLQAKPHDESPSVVEASSGYLGSGHFPKEAQCVVFAA</sequence>
<evidence type="ECO:0000256" key="1">
    <source>
        <dbReference type="ARBA" id="ARBA00022737"/>
    </source>
</evidence>
<dbReference type="PANTHER" id="PTHR24180:SF45">
    <property type="entry name" value="POLY [ADP-RIBOSE] POLYMERASE TANKYRASE"/>
    <property type="match status" value="1"/>
</dbReference>
<feature type="domain" description="Ubiquitin-like" evidence="4">
    <location>
        <begin position="27"/>
        <end position="62"/>
    </location>
</feature>
<dbReference type="InterPro" id="IPR036770">
    <property type="entry name" value="Ankyrin_rpt-contain_sf"/>
</dbReference>
<feature type="repeat" description="ANK" evidence="3">
    <location>
        <begin position="431"/>
        <end position="463"/>
    </location>
</feature>
<feature type="repeat" description="ANK" evidence="3">
    <location>
        <begin position="183"/>
        <end position="215"/>
    </location>
</feature>
<dbReference type="Pfam" id="PF12796">
    <property type="entry name" value="Ank_2"/>
    <property type="match status" value="2"/>
</dbReference>
<feature type="repeat" description="ANK" evidence="3">
    <location>
        <begin position="282"/>
        <end position="314"/>
    </location>
</feature>
<feature type="repeat" description="ANK" evidence="3">
    <location>
        <begin position="352"/>
        <end position="384"/>
    </location>
</feature>
<gene>
    <name evidence="5" type="primary">Ank2</name>
    <name evidence="5" type="ORF">SNEC2469_LOCUS15907</name>
</gene>
<dbReference type="Proteomes" id="UP000601435">
    <property type="component" value="Unassembled WGS sequence"/>
</dbReference>
<dbReference type="SMART" id="SM00248">
    <property type="entry name" value="ANK"/>
    <property type="match status" value="12"/>
</dbReference>
<keyword evidence="6" id="KW-1185">Reference proteome</keyword>
<evidence type="ECO:0000313" key="6">
    <source>
        <dbReference type="Proteomes" id="UP000601435"/>
    </source>
</evidence>
<organism evidence="5 6">
    <name type="scientific">Symbiodinium necroappetens</name>
    <dbReference type="NCBI Taxonomy" id="1628268"/>
    <lineage>
        <taxon>Eukaryota</taxon>
        <taxon>Sar</taxon>
        <taxon>Alveolata</taxon>
        <taxon>Dinophyceae</taxon>
        <taxon>Suessiales</taxon>
        <taxon>Symbiodiniaceae</taxon>
        <taxon>Symbiodinium</taxon>
    </lineage>
</organism>
<evidence type="ECO:0000256" key="3">
    <source>
        <dbReference type="PROSITE-ProRule" id="PRU00023"/>
    </source>
</evidence>
<comment type="caution">
    <text evidence="5">The sequence shown here is derived from an EMBL/GenBank/DDBJ whole genome shotgun (WGS) entry which is preliminary data.</text>
</comment>
<evidence type="ECO:0000256" key="2">
    <source>
        <dbReference type="ARBA" id="ARBA00023043"/>
    </source>
</evidence>
<dbReference type="Pfam" id="PF00023">
    <property type="entry name" value="Ank"/>
    <property type="match status" value="3"/>
</dbReference>
<dbReference type="CDD" id="cd17039">
    <property type="entry name" value="Ubl_ubiquitin_like"/>
    <property type="match status" value="1"/>
</dbReference>
<evidence type="ECO:0000259" key="4">
    <source>
        <dbReference type="PROSITE" id="PS50053"/>
    </source>
</evidence>
<dbReference type="SUPFAM" id="SSF48403">
    <property type="entry name" value="Ankyrin repeat"/>
    <property type="match status" value="2"/>
</dbReference>
<dbReference type="EMBL" id="CAJNJA010025942">
    <property type="protein sequence ID" value="CAE7552015.1"/>
    <property type="molecule type" value="Genomic_DNA"/>
</dbReference>
<reference evidence="5" key="1">
    <citation type="submission" date="2021-02" db="EMBL/GenBank/DDBJ databases">
        <authorList>
            <person name="Dougan E. K."/>
            <person name="Rhodes N."/>
            <person name="Thang M."/>
            <person name="Chan C."/>
        </authorList>
    </citation>
    <scope>NUCLEOTIDE SEQUENCE</scope>
</reference>